<gene>
    <name evidence="5" type="ORF">GSOID_T00012372001</name>
</gene>
<dbReference type="Proteomes" id="UP000001307">
    <property type="component" value="Unassembled WGS sequence"/>
</dbReference>
<organism evidence="5">
    <name type="scientific">Oikopleura dioica</name>
    <name type="common">Tunicate</name>
    <dbReference type="NCBI Taxonomy" id="34765"/>
    <lineage>
        <taxon>Eukaryota</taxon>
        <taxon>Metazoa</taxon>
        <taxon>Chordata</taxon>
        <taxon>Tunicata</taxon>
        <taxon>Appendicularia</taxon>
        <taxon>Copelata</taxon>
        <taxon>Oikopleuridae</taxon>
        <taxon>Oikopleura</taxon>
    </lineage>
</organism>
<evidence type="ECO:0000313" key="6">
    <source>
        <dbReference type="Proteomes" id="UP000001307"/>
    </source>
</evidence>
<evidence type="ECO:0000256" key="3">
    <source>
        <dbReference type="PROSITE-ProRule" id="PRU00023"/>
    </source>
</evidence>
<keyword evidence="2 3" id="KW-0040">ANK repeat</keyword>
<dbReference type="PANTHER" id="PTHR24171:SF8">
    <property type="entry name" value="BRCA1-ASSOCIATED RING DOMAIN PROTEIN 1"/>
    <property type="match status" value="1"/>
</dbReference>
<dbReference type="GO" id="GO:0085020">
    <property type="term" value="P:protein K6-linked ubiquitination"/>
    <property type="evidence" value="ECO:0007669"/>
    <property type="project" value="TreeGrafter"/>
</dbReference>
<dbReference type="Pfam" id="PF00023">
    <property type="entry name" value="Ank"/>
    <property type="match status" value="1"/>
</dbReference>
<reference evidence="5" key="1">
    <citation type="journal article" date="2010" name="Science">
        <title>Plasticity of animal genome architecture unmasked by rapid evolution of a pelagic tunicate.</title>
        <authorList>
            <person name="Denoeud F."/>
            <person name="Henriet S."/>
            <person name="Mungpakdee S."/>
            <person name="Aury J.M."/>
            <person name="Da Silva C."/>
            <person name="Brinkmann H."/>
            <person name="Mikhaleva J."/>
            <person name="Olsen L.C."/>
            <person name="Jubin C."/>
            <person name="Canestro C."/>
            <person name="Bouquet J.M."/>
            <person name="Danks G."/>
            <person name="Poulain J."/>
            <person name="Campsteijn C."/>
            <person name="Adamski M."/>
            <person name="Cross I."/>
            <person name="Yadetie F."/>
            <person name="Muffato M."/>
            <person name="Louis A."/>
            <person name="Butcher S."/>
            <person name="Tsagkogeorga G."/>
            <person name="Konrad A."/>
            <person name="Singh S."/>
            <person name="Jensen M.F."/>
            <person name="Cong E.H."/>
            <person name="Eikeseth-Otteraa H."/>
            <person name="Noel B."/>
            <person name="Anthouard V."/>
            <person name="Porcel B.M."/>
            <person name="Kachouri-Lafond R."/>
            <person name="Nishino A."/>
            <person name="Ugolini M."/>
            <person name="Chourrout P."/>
            <person name="Nishida H."/>
            <person name="Aasland R."/>
            <person name="Huzurbazar S."/>
            <person name="Westhof E."/>
            <person name="Delsuc F."/>
            <person name="Lehrach H."/>
            <person name="Reinhardt R."/>
            <person name="Weissenbach J."/>
            <person name="Roy S.W."/>
            <person name="Artiguenave F."/>
            <person name="Postlethwait J.H."/>
            <person name="Manak J.R."/>
            <person name="Thompson E.M."/>
            <person name="Jaillon O."/>
            <person name="Du Pasquier L."/>
            <person name="Boudinot P."/>
            <person name="Liberles D.A."/>
            <person name="Volff J.N."/>
            <person name="Philippe H."/>
            <person name="Lenhard B."/>
            <person name="Roest Crollius H."/>
            <person name="Wincker P."/>
            <person name="Chourrout D."/>
        </authorList>
    </citation>
    <scope>NUCLEOTIDE SEQUENCE [LARGE SCALE GENOMIC DNA]</scope>
</reference>
<evidence type="ECO:0000256" key="4">
    <source>
        <dbReference type="SAM" id="MobiDB-lite"/>
    </source>
</evidence>
<protein>
    <submittedName>
        <fullName evidence="5">Uncharacterized protein</fullName>
    </submittedName>
</protein>
<dbReference type="InterPro" id="IPR002110">
    <property type="entry name" value="Ankyrin_rpt"/>
</dbReference>
<dbReference type="Pfam" id="PF12796">
    <property type="entry name" value="Ank_2"/>
    <property type="match status" value="1"/>
</dbReference>
<dbReference type="OrthoDB" id="340620at2759"/>
<keyword evidence="6" id="KW-1185">Reference proteome</keyword>
<dbReference type="SMART" id="SM00248">
    <property type="entry name" value="ANK"/>
    <property type="match status" value="4"/>
</dbReference>
<feature type="repeat" description="ANK" evidence="3">
    <location>
        <begin position="100"/>
        <end position="132"/>
    </location>
</feature>
<feature type="repeat" description="ANK" evidence="3">
    <location>
        <begin position="67"/>
        <end position="99"/>
    </location>
</feature>
<dbReference type="GO" id="GO:0031436">
    <property type="term" value="C:BRCA1-BARD1 complex"/>
    <property type="evidence" value="ECO:0007669"/>
    <property type="project" value="TreeGrafter"/>
</dbReference>
<dbReference type="PANTHER" id="PTHR24171">
    <property type="entry name" value="ANKYRIN REPEAT DOMAIN-CONTAINING PROTEIN 39-RELATED"/>
    <property type="match status" value="1"/>
</dbReference>
<dbReference type="PROSITE" id="PS50297">
    <property type="entry name" value="ANK_REP_REGION"/>
    <property type="match status" value="3"/>
</dbReference>
<proteinExistence type="predicted"/>
<feature type="region of interest" description="Disordered" evidence="4">
    <location>
        <begin position="176"/>
        <end position="199"/>
    </location>
</feature>
<name>E4XIF1_OIKDI</name>
<keyword evidence="1" id="KW-0677">Repeat</keyword>
<evidence type="ECO:0000256" key="1">
    <source>
        <dbReference type="ARBA" id="ARBA00022737"/>
    </source>
</evidence>
<feature type="repeat" description="ANK" evidence="3">
    <location>
        <begin position="34"/>
        <end position="66"/>
    </location>
</feature>
<feature type="region of interest" description="Disordered" evidence="4">
    <location>
        <begin position="309"/>
        <end position="336"/>
    </location>
</feature>
<sequence>MSQDLQRYVSSGKITKLKNFLDQGNVDIDERLPNGWTALHRATEENKVKMMKTLIDYNASVDAKTDSGFTPLMLGVQSGNLEAIKLLVAHNADVNAQNGYQATPLMLAAAEGKLSIIQFLLKSGADPELKDYRKQTAADWAEERGNHEVISYLTKYAQDQHGSLTKNEIAEIMKQHENTGMGKKRNSRSSSLQPKKDSLFPADLSKIDENKEVTSEDLKLGLSIGVSSKHRPSEVSIVSNFGETDYLQLHSTITSLQDRVAELELRVKTDQDLIRRLERVESRLGINEMITLVERNRLLEEKIRTLDIESKKKETKEKESKSDQKKASKTPAEHKK</sequence>
<dbReference type="GO" id="GO:0070531">
    <property type="term" value="C:BRCA1-A complex"/>
    <property type="evidence" value="ECO:0007669"/>
    <property type="project" value="TreeGrafter"/>
</dbReference>
<evidence type="ECO:0000313" key="5">
    <source>
        <dbReference type="EMBL" id="CBY10352.1"/>
    </source>
</evidence>
<dbReference type="InParanoid" id="E4XIF1"/>
<evidence type="ECO:0000256" key="2">
    <source>
        <dbReference type="ARBA" id="ARBA00023043"/>
    </source>
</evidence>
<accession>E4XIF1</accession>
<dbReference type="EMBL" id="FN653055">
    <property type="protein sequence ID" value="CBY10352.1"/>
    <property type="molecule type" value="Genomic_DNA"/>
</dbReference>
<dbReference type="Gene3D" id="1.25.40.20">
    <property type="entry name" value="Ankyrin repeat-containing domain"/>
    <property type="match status" value="1"/>
</dbReference>
<dbReference type="GO" id="GO:0004842">
    <property type="term" value="F:ubiquitin-protein transferase activity"/>
    <property type="evidence" value="ECO:0007669"/>
    <property type="project" value="TreeGrafter"/>
</dbReference>
<dbReference type="AlphaFoldDB" id="E4XIF1"/>
<dbReference type="InterPro" id="IPR036770">
    <property type="entry name" value="Ankyrin_rpt-contain_sf"/>
</dbReference>
<dbReference type="SUPFAM" id="SSF48403">
    <property type="entry name" value="Ankyrin repeat"/>
    <property type="match status" value="1"/>
</dbReference>
<dbReference type="PROSITE" id="PS50088">
    <property type="entry name" value="ANK_REPEAT"/>
    <property type="match status" value="3"/>
</dbReference>